<gene>
    <name evidence="2" type="ORF">DW252_17070</name>
</gene>
<dbReference type="PANTHER" id="PTHR41317">
    <property type="entry name" value="PD-(D_E)XK NUCLEASE FAMILY TRANSPOSASE"/>
    <property type="match status" value="1"/>
</dbReference>
<dbReference type="PANTHER" id="PTHR41317:SF1">
    <property type="entry name" value="PD-(D_E)XK NUCLEASE FAMILY TRANSPOSASE"/>
    <property type="match status" value="1"/>
</dbReference>
<evidence type="ECO:0000313" key="2">
    <source>
        <dbReference type="EMBL" id="RHG55194.1"/>
    </source>
</evidence>
<dbReference type="Proteomes" id="UP000286595">
    <property type="component" value="Unassembled WGS sequence"/>
</dbReference>
<proteinExistence type="predicted"/>
<dbReference type="EMBL" id="QRIM01000036">
    <property type="protein sequence ID" value="RHG55194.1"/>
    <property type="molecule type" value="Genomic_DNA"/>
</dbReference>
<sequence length="354" mass="42179">MRTKLQKYFPMIKTRQAILDEIDGNVKMHSVFYSWEKKQKEEFLDFCTGVKGVKLLYDSFFKQIMNPETAPRRLEEFISAAIGEKVKILHVLPNESARIAAEDSLLIMDMVIQLTDGSLANVEIQKLGYRFSGQRSACYSADLLLRQYKRLREEKGKSFTYKDVKNVYTIVLFEKSEKKYHDFSEQIYIHHMEQKSDTGIQADLLQKYTFICLDIFRDVIQNKDGEIENNLEKWLLFLSEDNPERIMQLVEKVPEFKALYEEVYTMCQNVERMMEMFSKELEILDKNTVRYMIDEMQEELEGQKKEIKGQQKKLEDQSRIIHEDAKRMEEMNQLLKKREEKIRELMEQLEKSSR</sequence>
<reference evidence="2 3" key="1">
    <citation type="submission" date="2018-08" db="EMBL/GenBank/DDBJ databases">
        <title>A genome reference for cultivated species of the human gut microbiota.</title>
        <authorList>
            <person name="Zou Y."/>
            <person name="Xue W."/>
            <person name="Luo G."/>
        </authorList>
    </citation>
    <scope>NUCLEOTIDE SEQUENCE [LARGE SCALE GENOMIC DNA]</scope>
    <source>
        <strain evidence="2 3">AM22-12LB</strain>
    </source>
</reference>
<dbReference type="RefSeq" id="WP_118219836.1">
    <property type="nucleotide sequence ID" value="NZ_QRIM01000036.1"/>
</dbReference>
<dbReference type="Pfam" id="PF12784">
    <property type="entry name" value="PDDEXK_2"/>
    <property type="match status" value="1"/>
</dbReference>
<keyword evidence="1" id="KW-0175">Coiled coil</keyword>
<feature type="coiled-coil region" evidence="1">
    <location>
        <begin position="267"/>
        <end position="352"/>
    </location>
</feature>
<evidence type="ECO:0008006" key="4">
    <source>
        <dbReference type="Google" id="ProtNLM"/>
    </source>
</evidence>
<dbReference type="AlphaFoldDB" id="A0A414U712"/>
<name>A0A414U712_9FIRM</name>
<protein>
    <recommendedName>
        <fullName evidence="4">PD-(D/E)XK nuclease family transposase</fullName>
    </recommendedName>
</protein>
<organism evidence="2 3">
    <name type="scientific">Coprococcus comes</name>
    <dbReference type="NCBI Taxonomy" id="410072"/>
    <lineage>
        <taxon>Bacteria</taxon>
        <taxon>Bacillati</taxon>
        <taxon>Bacillota</taxon>
        <taxon>Clostridia</taxon>
        <taxon>Lachnospirales</taxon>
        <taxon>Lachnospiraceae</taxon>
        <taxon>Coprococcus</taxon>
    </lineage>
</organism>
<comment type="caution">
    <text evidence="2">The sequence shown here is derived from an EMBL/GenBank/DDBJ whole genome shotgun (WGS) entry which is preliminary data.</text>
</comment>
<evidence type="ECO:0000256" key="1">
    <source>
        <dbReference type="SAM" id="Coils"/>
    </source>
</evidence>
<accession>A0A414U712</accession>
<evidence type="ECO:0000313" key="3">
    <source>
        <dbReference type="Proteomes" id="UP000286595"/>
    </source>
</evidence>